<dbReference type="AlphaFoldDB" id="A0A291GDA6"/>
<gene>
    <name evidence="1" type="ORF">CEW89_10900</name>
</gene>
<reference evidence="1 2" key="1">
    <citation type="submission" date="2017-06" db="EMBL/GenBank/DDBJ databases">
        <title>Celeribacter sp. TSPH2 complete genome sequence.</title>
        <authorList>
            <person name="Woo J.-H."/>
            <person name="Kim H.-S."/>
        </authorList>
    </citation>
    <scope>NUCLEOTIDE SEQUENCE [LARGE SCALE GENOMIC DNA]</scope>
    <source>
        <strain evidence="1 2">TSPH2</strain>
    </source>
</reference>
<protein>
    <submittedName>
        <fullName evidence="1">Uncharacterized protein</fullName>
    </submittedName>
</protein>
<dbReference type="EMBL" id="CP022196">
    <property type="protein sequence ID" value="ATG48024.1"/>
    <property type="molecule type" value="Genomic_DNA"/>
</dbReference>
<proteinExistence type="predicted"/>
<dbReference type="KEGG" id="ceh:CEW89_10900"/>
<dbReference type="Proteomes" id="UP000217935">
    <property type="component" value="Chromosome"/>
</dbReference>
<evidence type="ECO:0000313" key="1">
    <source>
        <dbReference type="EMBL" id="ATG48024.1"/>
    </source>
</evidence>
<dbReference type="STRING" id="1758178.GCA_001550095_03787"/>
<dbReference type="OrthoDB" id="7847741at2"/>
<dbReference type="RefSeq" id="WP_066702584.1">
    <property type="nucleotide sequence ID" value="NZ_CP022196.1"/>
</dbReference>
<sequence length="131" mass="14555">MVPERWPQLALTLLVAGVLLAGILAVGGPEAGRSERRDDQRYWDLIAYQSQLICLARAKGGSSLPTTLEDTTTCSINLSEHAILPEEGYRYLPQAGGDYRFCARFEDVDRLRDRQGRKDISRDGCISGKID</sequence>
<organism evidence="1 2">
    <name type="scientific">Celeribacter ethanolicus</name>
    <dbReference type="NCBI Taxonomy" id="1758178"/>
    <lineage>
        <taxon>Bacteria</taxon>
        <taxon>Pseudomonadati</taxon>
        <taxon>Pseudomonadota</taxon>
        <taxon>Alphaproteobacteria</taxon>
        <taxon>Rhodobacterales</taxon>
        <taxon>Roseobacteraceae</taxon>
        <taxon>Celeribacter</taxon>
    </lineage>
</organism>
<keyword evidence="2" id="KW-1185">Reference proteome</keyword>
<accession>A0A291GDA6</accession>
<name>A0A291GDA6_9RHOB</name>
<evidence type="ECO:0000313" key="2">
    <source>
        <dbReference type="Proteomes" id="UP000217935"/>
    </source>
</evidence>